<evidence type="ECO:0000313" key="2">
    <source>
        <dbReference type="Proteomes" id="UP001498469"/>
    </source>
</evidence>
<gene>
    <name evidence="1" type="ORF">SJI18_21420</name>
</gene>
<organism evidence="1 2">
    <name type="scientific">Clostridium frigoriphilum</name>
    <dbReference type="NCBI Taxonomy" id="443253"/>
    <lineage>
        <taxon>Bacteria</taxon>
        <taxon>Bacillati</taxon>
        <taxon>Bacillota</taxon>
        <taxon>Clostridia</taxon>
        <taxon>Eubacteriales</taxon>
        <taxon>Clostridiaceae</taxon>
        <taxon>Clostridium</taxon>
    </lineage>
</organism>
<proteinExistence type="predicted"/>
<dbReference type="RefSeq" id="WP_216248933.1">
    <property type="nucleotide sequence ID" value="NZ_JAZHFS010000031.1"/>
</dbReference>
<sequence>MKMIIEKKKIIVLLTVGVMMMSTVLSGCSQKNVIKDKNGININKKYSDEVMVNLDGSKHKYDEKSVTNGLISKEMGIGIKYTEQLKTLLEKNNISIWKDPPVSFSFQYKSEELINLEQSAVKKVCKQGAINSGFRLKSNK</sequence>
<comment type="caution">
    <text evidence="1">The sequence shown here is derived from an EMBL/GenBank/DDBJ whole genome shotgun (WGS) entry which is preliminary data.</text>
</comment>
<protein>
    <recommendedName>
        <fullName evidence="3">Lipoprotein</fullName>
    </recommendedName>
</protein>
<accession>A0ABU7UTU5</accession>
<evidence type="ECO:0008006" key="3">
    <source>
        <dbReference type="Google" id="ProtNLM"/>
    </source>
</evidence>
<dbReference type="EMBL" id="JAZHFS010000031">
    <property type="protein sequence ID" value="MEF2114851.1"/>
    <property type="molecule type" value="Genomic_DNA"/>
</dbReference>
<keyword evidence="2" id="KW-1185">Reference proteome</keyword>
<reference evidence="1 2" key="1">
    <citation type="submission" date="2023-11" db="EMBL/GenBank/DDBJ databases">
        <title>Draft genome sequence of a psychrophilic Clostridium strain from permafrost water brine.</title>
        <authorList>
            <person name="Shcherbakova V.A."/>
            <person name="Trubitsyn V.E."/>
            <person name="Zakharyuk A.G."/>
        </authorList>
    </citation>
    <scope>NUCLEOTIDE SEQUENCE [LARGE SCALE GENOMIC DNA]</scope>
    <source>
        <strain evidence="1 2">14F</strain>
    </source>
</reference>
<name>A0ABU7UTU5_9CLOT</name>
<dbReference type="PROSITE" id="PS51257">
    <property type="entry name" value="PROKAR_LIPOPROTEIN"/>
    <property type="match status" value="1"/>
</dbReference>
<evidence type="ECO:0000313" key="1">
    <source>
        <dbReference type="EMBL" id="MEF2114851.1"/>
    </source>
</evidence>
<dbReference type="Proteomes" id="UP001498469">
    <property type="component" value="Unassembled WGS sequence"/>
</dbReference>